<organism evidence="5 6">
    <name type="scientific">Prochlorococcus marinus (strain SARG / CCMP1375 / SS120)</name>
    <dbReference type="NCBI Taxonomy" id="167539"/>
    <lineage>
        <taxon>Bacteria</taxon>
        <taxon>Bacillati</taxon>
        <taxon>Cyanobacteriota</taxon>
        <taxon>Cyanophyceae</taxon>
        <taxon>Synechococcales</taxon>
        <taxon>Prochlorococcaceae</taxon>
        <taxon>Prochlorococcus</taxon>
    </lineage>
</organism>
<dbReference type="KEGG" id="pma:Pro_0505"/>
<dbReference type="OrthoDB" id="9775849at2"/>
<dbReference type="CDD" id="cd01168">
    <property type="entry name" value="adenosine_kinase"/>
    <property type="match status" value="1"/>
</dbReference>
<keyword evidence="3 5" id="KW-0418">Kinase</keyword>
<feature type="domain" description="Carbohydrate kinase PfkB" evidence="4">
    <location>
        <begin position="57"/>
        <end position="317"/>
    </location>
</feature>
<dbReference type="Gene3D" id="3.40.1190.20">
    <property type="match status" value="1"/>
</dbReference>
<accession>Q7VD78</accession>
<evidence type="ECO:0000313" key="6">
    <source>
        <dbReference type="Proteomes" id="UP000001420"/>
    </source>
</evidence>
<dbReference type="SUPFAM" id="SSF53613">
    <property type="entry name" value="Ribokinase-like"/>
    <property type="match status" value="1"/>
</dbReference>
<dbReference type="AlphaFoldDB" id="Q7VD78"/>
<dbReference type="EnsemblBacteria" id="AAP99550">
    <property type="protein sequence ID" value="AAP99550"/>
    <property type="gene ID" value="Pro_0505"/>
</dbReference>
<dbReference type="GO" id="GO:0016301">
    <property type="term" value="F:kinase activity"/>
    <property type="evidence" value="ECO:0007669"/>
    <property type="project" value="UniProtKB-KW"/>
</dbReference>
<dbReference type="InterPro" id="IPR011611">
    <property type="entry name" value="PfkB_dom"/>
</dbReference>
<dbReference type="PROSITE" id="PS00584">
    <property type="entry name" value="PFKB_KINASES_2"/>
    <property type="match status" value="1"/>
</dbReference>
<dbReference type="InterPro" id="IPR002173">
    <property type="entry name" value="Carboh/pur_kinase_PfkB_CS"/>
</dbReference>
<dbReference type="Pfam" id="PF00294">
    <property type="entry name" value="PfkB"/>
    <property type="match status" value="1"/>
</dbReference>
<dbReference type="EMBL" id="AE017126">
    <property type="protein sequence ID" value="AAP99550.1"/>
    <property type="molecule type" value="Genomic_DNA"/>
</dbReference>
<proteinExistence type="inferred from homology"/>
<dbReference type="InterPro" id="IPR029056">
    <property type="entry name" value="Ribokinase-like"/>
</dbReference>
<evidence type="ECO:0000259" key="4">
    <source>
        <dbReference type="Pfam" id="PF00294"/>
    </source>
</evidence>
<comment type="similarity">
    <text evidence="1">Belongs to the carbohydrate kinase PfkB family.</text>
</comment>
<protein>
    <submittedName>
        <fullName evidence="5">Sugar kinase, ribokinase family</fullName>
    </submittedName>
</protein>
<sequence>MNPEKLDVVAIGNAIVDVLINTEESFLREHSLAKGNMTLITQEKAEELYSKSDPSLETSGGSAANTIAGLSELGSNAEFIGRVKKDALGNTFKDDICSTGAVFNTPPIKYGPSTARCFIYVTPDAERTMCTYLGASVLLETKDIDFSILGETKILYLEGYLWDLEKAKSALKASAEECKKLGGKIALSLSDSFCIERHRESFQELLEKNIDILFANENEIISLYNSSSLDDAIENIKPKCEIAVITIGGKGSIIISGDEKYLIKPYNFGKVIDTTGAGDLYASGFLHGYVNGLDLQTCGNIGSTCAGYIVSQLGSRSKVSLKDIVIERLGLPA</sequence>
<evidence type="ECO:0000256" key="1">
    <source>
        <dbReference type="ARBA" id="ARBA00010688"/>
    </source>
</evidence>
<evidence type="ECO:0000256" key="3">
    <source>
        <dbReference type="ARBA" id="ARBA00022777"/>
    </source>
</evidence>
<dbReference type="HOGENOM" id="CLU_027634_5_1_3"/>
<dbReference type="PATRIC" id="fig|167539.5.peg.518"/>
<dbReference type="STRING" id="167539.Pro_0505"/>
<evidence type="ECO:0000256" key="2">
    <source>
        <dbReference type="ARBA" id="ARBA00022679"/>
    </source>
</evidence>
<dbReference type="Proteomes" id="UP000001420">
    <property type="component" value="Chromosome"/>
</dbReference>
<dbReference type="PANTHER" id="PTHR43320">
    <property type="entry name" value="SUGAR KINASE"/>
    <property type="match status" value="1"/>
</dbReference>
<dbReference type="Gene3D" id="3.30.1110.10">
    <property type="match status" value="1"/>
</dbReference>
<keyword evidence="2" id="KW-0808">Transferase</keyword>
<gene>
    <name evidence="5" type="primary">rbsK</name>
    <name evidence="5" type="ordered locus">Pro_0505</name>
</gene>
<dbReference type="InterPro" id="IPR052700">
    <property type="entry name" value="Carb_kinase_PfkB-like"/>
</dbReference>
<evidence type="ECO:0000313" key="5">
    <source>
        <dbReference type="EMBL" id="AAP99550.1"/>
    </source>
</evidence>
<keyword evidence="6" id="KW-1185">Reference proteome</keyword>
<dbReference type="RefSeq" id="WP_011124659.1">
    <property type="nucleotide sequence ID" value="NC_005042.1"/>
</dbReference>
<name>Q7VD78_PROMA</name>
<reference evidence="5 6" key="1">
    <citation type="journal article" date="2003" name="Proc. Natl. Acad. Sci. U.S.A.">
        <title>Genome sequence of the cyanobacterium Prochlorococcus marinus SS120, a nearly minimal oxyphototrophic genome.</title>
        <authorList>
            <person name="Dufresne A."/>
            <person name="Salanoubat M."/>
            <person name="Partensky F."/>
            <person name="Artiguenave F."/>
            <person name="Axmann I.M."/>
            <person name="Barbe V."/>
            <person name="Duprat S."/>
            <person name="Galperin M.Y."/>
            <person name="Koonin E.V."/>
            <person name="Le Gall F."/>
            <person name="Makarova K.S."/>
            <person name="Ostrowski M."/>
            <person name="Oztas S."/>
            <person name="Robert C."/>
            <person name="Rogozin I.B."/>
            <person name="Scanlan D.J."/>
            <person name="Tandeau de Marsac N."/>
            <person name="Weissenbach J."/>
            <person name="Wincker P."/>
            <person name="Wolf Y.I."/>
            <person name="Hess W.R."/>
        </authorList>
    </citation>
    <scope>NUCLEOTIDE SEQUENCE [LARGE SCALE GENOMIC DNA]</scope>
    <source>
        <strain evidence="6">SARG / CCMP1375 / SS120</strain>
    </source>
</reference>
<dbReference type="PANTHER" id="PTHR43320:SF3">
    <property type="entry name" value="CARBOHYDRATE KINASE PFKB DOMAIN-CONTAINING PROTEIN"/>
    <property type="match status" value="1"/>
</dbReference>
<dbReference type="eggNOG" id="COG0524">
    <property type="taxonomic scope" value="Bacteria"/>
</dbReference>